<reference evidence="3 4" key="1">
    <citation type="submission" date="2020-04" db="EMBL/GenBank/DDBJ databases">
        <title>Nesterenkonia sp. nov., isolated from marine sediment.</title>
        <authorList>
            <person name="Zhang G."/>
        </authorList>
    </citation>
    <scope>NUCLEOTIDE SEQUENCE [LARGE SCALE GENOMIC DNA]</scope>
    <source>
        <strain evidence="3 4">MY13</strain>
    </source>
</reference>
<accession>A0A7X8YD91</accession>
<comment type="similarity">
    <text evidence="1">Belongs to the short-chain dehydrogenases/reductases (SDR) family.</text>
</comment>
<evidence type="ECO:0000256" key="2">
    <source>
        <dbReference type="ARBA" id="ARBA00023002"/>
    </source>
</evidence>
<gene>
    <name evidence="3" type="ORF">HGQ17_04970</name>
</gene>
<dbReference type="AlphaFoldDB" id="A0A7X8YD91"/>
<dbReference type="Gene3D" id="3.40.50.720">
    <property type="entry name" value="NAD(P)-binding Rossmann-like Domain"/>
    <property type="match status" value="1"/>
</dbReference>
<keyword evidence="2" id="KW-0560">Oxidoreductase</keyword>
<dbReference type="NCBIfam" id="NF006393">
    <property type="entry name" value="PRK08642.1"/>
    <property type="match status" value="1"/>
</dbReference>
<sequence>MKEAQHVNQTPTSLAEQLVIVTGAARGLGAAISRAFLGQGAKVVINYNTSREAAEALAAEYPAQALAAQADIRDPEAVATLIRTSADHFGQPVTTVVNNALVDFVFNGDARSKADEISYAELAGQFEGSVKGPLNVIQAARASMAEMGFGRIINIGTNLFQHPVVPYHDYTAAKAALLSLTRTFADDLGPSGITVNMVSGGLLQTTDASAATPQEVFDGIAAGTPLRKVTTPEQLADAVLFFASDWARGVTGQNLIVDGGLVKG</sequence>
<dbReference type="Proteomes" id="UP000523139">
    <property type="component" value="Unassembled WGS sequence"/>
</dbReference>
<dbReference type="InterPro" id="IPR002347">
    <property type="entry name" value="SDR_fam"/>
</dbReference>
<dbReference type="RefSeq" id="WP_168886870.1">
    <property type="nucleotide sequence ID" value="NZ_JABAHY010000003.1"/>
</dbReference>
<protein>
    <submittedName>
        <fullName evidence="3">3-oxoacyl-ACP reductase</fullName>
    </submittedName>
</protein>
<dbReference type="PANTHER" id="PTHR43639">
    <property type="entry name" value="OXIDOREDUCTASE, SHORT-CHAIN DEHYDROGENASE/REDUCTASE FAMILY (AFU_ORTHOLOGUE AFUA_5G02870)"/>
    <property type="match status" value="1"/>
</dbReference>
<evidence type="ECO:0000313" key="3">
    <source>
        <dbReference type="EMBL" id="NLS09369.1"/>
    </source>
</evidence>
<keyword evidence="4" id="KW-1185">Reference proteome</keyword>
<evidence type="ECO:0000313" key="4">
    <source>
        <dbReference type="Proteomes" id="UP000523139"/>
    </source>
</evidence>
<comment type="caution">
    <text evidence="3">The sequence shown here is derived from an EMBL/GenBank/DDBJ whole genome shotgun (WGS) entry which is preliminary data.</text>
</comment>
<evidence type="ECO:0000256" key="1">
    <source>
        <dbReference type="ARBA" id="ARBA00006484"/>
    </source>
</evidence>
<name>A0A7X8YD91_9MICC</name>
<dbReference type="PRINTS" id="PR00080">
    <property type="entry name" value="SDRFAMILY"/>
</dbReference>
<dbReference type="InterPro" id="IPR036291">
    <property type="entry name" value="NAD(P)-bd_dom_sf"/>
</dbReference>
<dbReference type="GO" id="GO:0016491">
    <property type="term" value="F:oxidoreductase activity"/>
    <property type="evidence" value="ECO:0007669"/>
    <property type="project" value="UniProtKB-KW"/>
</dbReference>
<dbReference type="PANTHER" id="PTHR43639:SF1">
    <property type="entry name" value="SHORT-CHAIN DEHYDROGENASE_REDUCTASE FAMILY PROTEIN"/>
    <property type="match status" value="1"/>
</dbReference>
<dbReference type="SUPFAM" id="SSF51735">
    <property type="entry name" value="NAD(P)-binding Rossmann-fold domains"/>
    <property type="match status" value="1"/>
</dbReference>
<organism evidence="3 4">
    <name type="scientific">Nesterenkonia sedimenti</name>
    <dbReference type="NCBI Taxonomy" id="1463632"/>
    <lineage>
        <taxon>Bacteria</taxon>
        <taxon>Bacillati</taxon>
        <taxon>Actinomycetota</taxon>
        <taxon>Actinomycetes</taxon>
        <taxon>Micrococcales</taxon>
        <taxon>Micrococcaceae</taxon>
        <taxon>Nesterenkonia</taxon>
    </lineage>
</organism>
<proteinExistence type="inferred from homology"/>
<dbReference type="EMBL" id="JABAHY010000003">
    <property type="protein sequence ID" value="NLS09369.1"/>
    <property type="molecule type" value="Genomic_DNA"/>
</dbReference>
<dbReference type="PRINTS" id="PR00081">
    <property type="entry name" value="GDHRDH"/>
</dbReference>
<dbReference type="Pfam" id="PF13561">
    <property type="entry name" value="adh_short_C2"/>
    <property type="match status" value="1"/>
</dbReference>